<reference evidence="2" key="1">
    <citation type="journal article" date="2019" name="Int. J. Syst. Evol. Microbiol.">
        <title>The Global Catalogue of Microorganisms (GCM) 10K type strain sequencing project: providing services to taxonomists for standard genome sequencing and annotation.</title>
        <authorList>
            <consortium name="The Broad Institute Genomics Platform"/>
            <consortium name="The Broad Institute Genome Sequencing Center for Infectious Disease"/>
            <person name="Wu L."/>
            <person name="Ma J."/>
        </authorList>
    </citation>
    <scope>NUCLEOTIDE SEQUENCE [LARGE SCALE GENOMIC DNA]</scope>
    <source>
        <strain evidence="2">CGMCC 1.15053</strain>
    </source>
</reference>
<dbReference type="EMBL" id="JBHSOH010000006">
    <property type="protein sequence ID" value="MFC5848004.1"/>
    <property type="molecule type" value="Genomic_DNA"/>
</dbReference>
<organism evidence="1 2">
    <name type="scientific">Deinococcus petrolearius</name>
    <dbReference type="NCBI Taxonomy" id="1751295"/>
    <lineage>
        <taxon>Bacteria</taxon>
        <taxon>Thermotogati</taxon>
        <taxon>Deinococcota</taxon>
        <taxon>Deinococci</taxon>
        <taxon>Deinococcales</taxon>
        <taxon>Deinococcaceae</taxon>
        <taxon>Deinococcus</taxon>
    </lineage>
</organism>
<protein>
    <submittedName>
        <fullName evidence="1">HAD family hydrolase</fullName>
        <ecNumber evidence="1">3.1.3.-</ecNumber>
    </submittedName>
</protein>
<dbReference type="EC" id="3.1.3.-" evidence="1"/>
<dbReference type="InterPro" id="IPR036412">
    <property type="entry name" value="HAD-like_sf"/>
</dbReference>
<dbReference type="SUPFAM" id="SSF56784">
    <property type="entry name" value="HAD-like"/>
    <property type="match status" value="1"/>
</dbReference>
<sequence>MQAFADRAPRLIAIDLDGTLLGDDNRVSAGNVAAVRAAQAAGHLVVIATGRSLPDVRALLRGTGLACPAVACNGALTCDAQGQVQDTVPLPRPLALELLGLSAEQGLYTELYTPETTYVTPDAQAQLARERDTLLPPAEREAGWSVAERHFAQLGLSPTGKMAAELERSGAMPLKVLVFTFGAARREALAEALDGRPDLALTRSSSYNLELSHPDAQKGTALARVAAAHGFAPGRVVAIGDSLNDLSMMRFAGHAVAMRGAHPDVLAACADVTGPCGEDGVAQALTTLLALA</sequence>
<dbReference type="NCBIfam" id="TIGR01484">
    <property type="entry name" value="HAD-SF-IIB"/>
    <property type="match status" value="1"/>
</dbReference>
<accession>A0ABW1DJM2</accession>
<gene>
    <name evidence="1" type="ORF">ACFPQ6_06745</name>
</gene>
<comment type="caution">
    <text evidence="1">The sequence shown here is derived from an EMBL/GenBank/DDBJ whole genome shotgun (WGS) entry which is preliminary data.</text>
</comment>
<evidence type="ECO:0000313" key="1">
    <source>
        <dbReference type="EMBL" id="MFC5848004.1"/>
    </source>
</evidence>
<keyword evidence="2" id="KW-1185">Reference proteome</keyword>
<dbReference type="PANTHER" id="PTHR10000">
    <property type="entry name" value="PHOSPHOSERINE PHOSPHATASE"/>
    <property type="match status" value="1"/>
</dbReference>
<dbReference type="Pfam" id="PF08282">
    <property type="entry name" value="Hydrolase_3"/>
    <property type="match status" value="1"/>
</dbReference>
<keyword evidence="1" id="KW-0378">Hydrolase</keyword>
<name>A0ABW1DJM2_9DEIO</name>
<dbReference type="NCBIfam" id="TIGR00099">
    <property type="entry name" value="Cof-subfamily"/>
    <property type="match status" value="1"/>
</dbReference>
<dbReference type="PANTHER" id="PTHR10000:SF8">
    <property type="entry name" value="HAD SUPERFAMILY HYDROLASE-LIKE, TYPE 3"/>
    <property type="match status" value="1"/>
</dbReference>
<dbReference type="InterPro" id="IPR006379">
    <property type="entry name" value="HAD-SF_hydro_IIB"/>
</dbReference>
<dbReference type="InterPro" id="IPR000150">
    <property type="entry name" value="Cof"/>
</dbReference>
<evidence type="ECO:0000313" key="2">
    <source>
        <dbReference type="Proteomes" id="UP001595979"/>
    </source>
</evidence>
<dbReference type="InterPro" id="IPR023214">
    <property type="entry name" value="HAD_sf"/>
</dbReference>
<dbReference type="Proteomes" id="UP001595979">
    <property type="component" value="Unassembled WGS sequence"/>
</dbReference>
<dbReference type="GO" id="GO:0016787">
    <property type="term" value="F:hydrolase activity"/>
    <property type="evidence" value="ECO:0007669"/>
    <property type="project" value="UniProtKB-KW"/>
</dbReference>
<proteinExistence type="predicted"/>
<dbReference type="Gene3D" id="3.40.50.1000">
    <property type="entry name" value="HAD superfamily/HAD-like"/>
    <property type="match status" value="1"/>
</dbReference>
<dbReference type="Gene3D" id="3.30.1240.10">
    <property type="match status" value="1"/>
</dbReference>
<dbReference type="RefSeq" id="WP_380047647.1">
    <property type="nucleotide sequence ID" value="NZ_JBHSOH010000006.1"/>
</dbReference>